<dbReference type="InterPro" id="IPR044925">
    <property type="entry name" value="His-Me_finger_sf"/>
</dbReference>
<comment type="caution">
    <text evidence="1">The sequence shown here is derived from an EMBL/GenBank/DDBJ whole genome shotgun (WGS) entry which is preliminary data.</text>
</comment>
<organism evidence="1">
    <name type="scientific">marine sediment metagenome</name>
    <dbReference type="NCBI Taxonomy" id="412755"/>
    <lineage>
        <taxon>unclassified sequences</taxon>
        <taxon>metagenomes</taxon>
        <taxon>ecological metagenomes</taxon>
    </lineage>
</organism>
<proteinExistence type="predicted"/>
<reference evidence="1" key="1">
    <citation type="journal article" date="2015" name="Nature">
        <title>Complex archaea that bridge the gap between prokaryotes and eukaryotes.</title>
        <authorList>
            <person name="Spang A."/>
            <person name="Saw J.H."/>
            <person name="Jorgensen S.L."/>
            <person name="Zaremba-Niedzwiedzka K."/>
            <person name="Martijn J."/>
            <person name="Lind A.E."/>
            <person name="van Eijk R."/>
            <person name="Schleper C."/>
            <person name="Guy L."/>
            <person name="Ettema T.J."/>
        </authorList>
    </citation>
    <scope>NUCLEOTIDE SEQUENCE</scope>
</reference>
<gene>
    <name evidence="1" type="ORF">LCGC14_2778740</name>
</gene>
<evidence type="ECO:0000313" key="1">
    <source>
        <dbReference type="EMBL" id="KKK84894.1"/>
    </source>
</evidence>
<dbReference type="EMBL" id="LAZR01051558">
    <property type="protein sequence ID" value="KKK84894.1"/>
    <property type="molecule type" value="Genomic_DNA"/>
</dbReference>
<accession>A0A0F9B2R8</accession>
<evidence type="ECO:0008006" key="2">
    <source>
        <dbReference type="Google" id="ProtNLM"/>
    </source>
</evidence>
<sequence>MKKILLTQDKVALVDDEDYNKLNEHWWYAKKTEYTWYAVRKKSIYENISGPRMIYMHRVILNAKKNEICDHIDRNGLNNQRNNLRIVSFSESAMNRRIRVDNVSEFKNVSFTGVDWRVDITINGIRKYLGCFTTPEKAAEVCQSYLEKYGE</sequence>
<protein>
    <recommendedName>
        <fullName evidence="2">HNH nuclease domain-containing protein</fullName>
    </recommendedName>
</protein>
<dbReference type="Gene3D" id="3.90.75.20">
    <property type="match status" value="1"/>
</dbReference>
<dbReference type="AlphaFoldDB" id="A0A0F9B2R8"/>
<name>A0A0F9B2R8_9ZZZZ</name>
<dbReference type="SUPFAM" id="SSF54060">
    <property type="entry name" value="His-Me finger endonucleases"/>
    <property type="match status" value="1"/>
</dbReference>